<reference evidence="1 2" key="1">
    <citation type="journal article" date="2010" name="Int. J. Syst. Evol. Microbiol.">
        <title>Reclassification of Herbaspirillum putei as a later heterotypic synonym of Herbaspirillum huttiense, with the description of H. huttiense subsp. huttiense subsp. nov. and H. huttiense subsp. putei subsp. nov., comb. nov., and description of Herbaspirillum aquaticum sp. nov.</title>
        <authorList>
            <person name="Dobritsa A.P."/>
            <person name="Reddy M.C."/>
            <person name="Samadpour M."/>
        </authorList>
    </citation>
    <scope>NUCLEOTIDE SEQUENCE [LARGE SCALE GENOMIC DNA]</scope>
    <source>
        <strain evidence="1 2">IEH 4430</strain>
    </source>
</reference>
<dbReference type="CDD" id="cd06127">
    <property type="entry name" value="DEDDh"/>
    <property type="match status" value="1"/>
</dbReference>
<dbReference type="InterPro" id="IPR012337">
    <property type="entry name" value="RNaseH-like_sf"/>
</dbReference>
<dbReference type="AlphaFoldDB" id="A0A225SVR6"/>
<dbReference type="GO" id="GO:0003676">
    <property type="term" value="F:nucleic acid binding"/>
    <property type="evidence" value="ECO:0007669"/>
    <property type="project" value="InterPro"/>
</dbReference>
<dbReference type="SUPFAM" id="SSF53098">
    <property type="entry name" value="Ribonuclease H-like"/>
    <property type="match status" value="1"/>
</dbReference>
<evidence type="ECO:0000313" key="2">
    <source>
        <dbReference type="Proteomes" id="UP000214747"/>
    </source>
</evidence>
<dbReference type="Gene3D" id="3.30.420.10">
    <property type="entry name" value="Ribonuclease H-like superfamily/Ribonuclease H"/>
    <property type="match status" value="1"/>
</dbReference>
<organism evidence="1 2">
    <name type="scientific">Herbaspirillum aquaticum</name>
    <dbReference type="NCBI Taxonomy" id="568783"/>
    <lineage>
        <taxon>Bacteria</taxon>
        <taxon>Pseudomonadati</taxon>
        <taxon>Pseudomonadota</taxon>
        <taxon>Betaproteobacteria</taxon>
        <taxon>Burkholderiales</taxon>
        <taxon>Oxalobacteraceae</taxon>
        <taxon>Herbaspirillum</taxon>
    </lineage>
</organism>
<comment type="caution">
    <text evidence="1">The sequence shown here is derived from an EMBL/GenBank/DDBJ whole genome shotgun (WGS) entry which is preliminary data.</text>
</comment>
<dbReference type="Proteomes" id="UP000214747">
    <property type="component" value="Unassembled WGS sequence"/>
</dbReference>
<gene>
    <name evidence="1" type="ORF">CEJ45_08415</name>
</gene>
<proteinExistence type="predicted"/>
<sequence>MRTAFFYDAESTGLIEYGKSSEDPTQPDIVQLAAELVDVDTRRTIASFNHLIKPADWSIPADVEALTGISTERAAMFGLDLRVVLPIFLSLWGMATEHRVGHNEGFDARLIRIAIKRDSTFSEAFADQWKAGPAFCTCQKSKPIVNLPATERMLARGLKGAKAPDLGEAYQFFTGEPLKNAHDAAVDVAACKAIYFGILDTTRSTFLSRADGILEEYRL</sequence>
<protein>
    <submittedName>
        <fullName evidence="1">DNA polymerase III subunit epsilon</fullName>
    </submittedName>
</protein>
<name>A0A225SVR6_9BURK</name>
<dbReference type="EMBL" id="NJGV01000006">
    <property type="protein sequence ID" value="OWY35286.1"/>
    <property type="molecule type" value="Genomic_DNA"/>
</dbReference>
<keyword evidence="2" id="KW-1185">Reference proteome</keyword>
<evidence type="ECO:0000313" key="1">
    <source>
        <dbReference type="EMBL" id="OWY35286.1"/>
    </source>
</evidence>
<dbReference type="InterPro" id="IPR036397">
    <property type="entry name" value="RNaseH_sf"/>
</dbReference>
<dbReference type="RefSeq" id="WP_088754701.1">
    <property type="nucleotide sequence ID" value="NZ_NJGV01000006.1"/>
</dbReference>
<accession>A0A225SVR6</accession>